<feature type="region of interest" description="Disordered" evidence="5">
    <location>
        <begin position="296"/>
        <end position="320"/>
    </location>
</feature>
<feature type="transmembrane region" description="Helical" evidence="6">
    <location>
        <begin position="27"/>
        <end position="45"/>
    </location>
</feature>
<keyword evidence="2 6" id="KW-0812">Transmembrane</keyword>
<dbReference type="PANTHER" id="PTHR39535">
    <property type="entry name" value="SPORULATION-DELAYING PROTEIN SDPB"/>
    <property type="match status" value="1"/>
</dbReference>
<feature type="transmembrane region" description="Helical" evidence="6">
    <location>
        <begin position="100"/>
        <end position="119"/>
    </location>
</feature>
<evidence type="ECO:0000313" key="9">
    <source>
        <dbReference type="Proteomes" id="UP000318017"/>
    </source>
</evidence>
<sequence>MIRLFAWSQKKFDQFLFDATDARMCSVLRVGYATLLLVMLGQLAGEAEVWFTDVGVLRSESAEQFNEYAKESVLFWLPATSSVVYACLGLLFFNAVLLLLGCWSRLQAVFIFVGLTSFQHRNPLIFDGEDTVFRLMIFFMIFMPLDHAWSLSKSWTRRCRSRDRVSTAWALRLVQFEMTAIYLSTAWSKWQGETWRDGTALYYVSRMEDVFGRGWLPDWLFETSGILHSMTWSVLLLETLLPVLLWIPATRRYAILLGIGLHLSIEYAMHLFLFEWIMILGLLSFVKLEDLFPRTDDGGSRDSQPTELARECENLHSRER</sequence>
<dbReference type="InterPro" id="IPR052964">
    <property type="entry name" value="Sporulation_signal_mat"/>
</dbReference>
<dbReference type="PANTHER" id="PTHR39535:SF2">
    <property type="entry name" value="HTTM DOMAIN-CONTAINING PROTEIN"/>
    <property type="match status" value="1"/>
</dbReference>
<evidence type="ECO:0000256" key="1">
    <source>
        <dbReference type="ARBA" id="ARBA00004127"/>
    </source>
</evidence>
<keyword evidence="3 6" id="KW-1133">Transmembrane helix</keyword>
<accession>A0A518G6W0</accession>
<evidence type="ECO:0000256" key="4">
    <source>
        <dbReference type="ARBA" id="ARBA00023136"/>
    </source>
</evidence>
<dbReference type="AlphaFoldDB" id="A0A518G6W0"/>
<feature type="transmembrane region" description="Helical" evidence="6">
    <location>
        <begin position="169"/>
        <end position="187"/>
    </location>
</feature>
<feature type="domain" description="HTTM-like" evidence="7">
    <location>
        <begin position="17"/>
        <end position="290"/>
    </location>
</feature>
<dbReference type="Proteomes" id="UP000318017">
    <property type="component" value="Chromosome"/>
</dbReference>
<feature type="transmembrane region" description="Helical" evidence="6">
    <location>
        <begin position="226"/>
        <end position="247"/>
    </location>
</feature>
<evidence type="ECO:0000256" key="6">
    <source>
        <dbReference type="SAM" id="Phobius"/>
    </source>
</evidence>
<feature type="transmembrane region" description="Helical" evidence="6">
    <location>
        <begin position="73"/>
        <end position="93"/>
    </location>
</feature>
<dbReference type="GO" id="GO:0012505">
    <property type="term" value="C:endomembrane system"/>
    <property type="evidence" value="ECO:0007669"/>
    <property type="project" value="UniProtKB-SubCell"/>
</dbReference>
<organism evidence="8 9">
    <name type="scientific">Aureliella helgolandensis</name>
    <dbReference type="NCBI Taxonomy" id="2527968"/>
    <lineage>
        <taxon>Bacteria</taxon>
        <taxon>Pseudomonadati</taxon>
        <taxon>Planctomycetota</taxon>
        <taxon>Planctomycetia</taxon>
        <taxon>Pirellulales</taxon>
        <taxon>Pirellulaceae</taxon>
        <taxon>Aureliella</taxon>
    </lineage>
</organism>
<evidence type="ECO:0000256" key="2">
    <source>
        <dbReference type="ARBA" id="ARBA00022692"/>
    </source>
</evidence>
<dbReference type="OrthoDB" id="267748at2"/>
<comment type="subcellular location">
    <subcellularLocation>
        <location evidence="1">Endomembrane system</location>
        <topology evidence="1">Multi-pass membrane protein</topology>
    </subcellularLocation>
</comment>
<reference evidence="8 9" key="1">
    <citation type="submission" date="2019-02" db="EMBL/GenBank/DDBJ databases">
        <title>Deep-cultivation of Planctomycetes and their phenomic and genomic characterization uncovers novel biology.</title>
        <authorList>
            <person name="Wiegand S."/>
            <person name="Jogler M."/>
            <person name="Boedeker C."/>
            <person name="Pinto D."/>
            <person name="Vollmers J."/>
            <person name="Rivas-Marin E."/>
            <person name="Kohn T."/>
            <person name="Peeters S.H."/>
            <person name="Heuer A."/>
            <person name="Rast P."/>
            <person name="Oberbeckmann S."/>
            <person name="Bunk B."/>
            <person name="Jeske O."/>
            <person name="Meyerdierks A."/>
            <person name="Storesund J.E."/>
            <person name="Kallscheuer N."/>
            <person name="Luecker S."/>
            <person name="Lage O.M."/>
            <person name="Pohl T."/>
            <person name="Merkel B.J."/>
            <person name="Hornburger P."/>
            <person name="Mueller R.-W."/>
            <person name="Bruemmer F."/>
            <person name="Labrenz M."/>
            <person name="Spormann A.M."/>
            <person name="Op den Camp H."/>
            <person name="Overmann J."/>
            <person name="Amann R."/>
            <person name="Jetten M.S.M."/>
            <person name="Mascher T."/>
            <person name="Medema M.H."/>
            <person name="Devos D.P."/>
            <person name="Kaster A.-K."/>
            <person name="Ovreas L."/>
            <person name="Rohde M."/>
            <person name="Galperin M.Y."/>
            <person name="Jogler C."/>
        </authorList>
    </citation>
    <scope>NUCLEOTIDE SEQUENCE [LARGE SCALE GENOMIC DNA]</scope>
    <source>
        <strain evidence="8 9">Q31a</strain>
    </source>
</reference>
<protein>
    <submittedName>
        <fullName evidence="8">Sporulation-delaying protein SdpB</fullName>
    </submittedName>
</protein>
<evidence type="ECO:0000313" key="8">
    <source>
        <dbReference type="EMBL" id="QDV24328.1"/>
    </source>
</evidence>
<dbReference type="EMBL" id="CP036298">
    <property type="protein sequence ID" value="QDV24328.1"/>
    <property type="molecule type" value="Genomic_DNA"/>
</dbReference>
<evidence type="ECO:0000259" key="7">
    <source>
        <dbReference type="SMART" id="SM00752"/>
    </source>
</evidence>
<feature type="transmembrane region" description="Helical" evidence="6">
    <location>
        <begin position="131"/>
        <end position="149"/>
    </location>
</feature>
<keyword evidence="4 6" id="KW-0472">Membrane</keyword>
<evidence type="ECO:0000256" key="5">
    <source>
        <dbReference type="SAM" id="MobiDB-lite"/>
    </source>
</evidence>
<dbReference type="InterPro" id="IPR011020">
    <property type="entry name" value="HTTM-like"/>
</dbReference>
<dbReference type="Pfam" id="PF05090">
    <property type="entry name" value="HTTM"/>
    <property type="match status" value="1"/>
</dbReference>
<feature type="compositionally biased region" description="Basic and acidic residues" evidence="5">
    <location>
        <begin position="308"/>
        <end position="320"/>
    </location>
</feature>
<gene>
    <name evidence="8" type="primary">sdpB_1</name>
    <name evidence="8" type="ORF">Q31a_26440</name>
</gene>
<dbReference type="SMART" id="SM00752">
    <property type="entry name" value="HTTM"/>
    <property type="match status" value="1"/>
</dbReference>
<name>A0A518G6W0_9BACT</name>
<keyword evidence="9" id="KW-1185">Reference proteome</keyword>
<dbReference type="RefSeq" id="WP_145077885.1">
    <property type="nucleotide sequence ID" value="NZ_CP036298.1"/>
</dbReference>
<dbReference type="InterPro" id="IPR053934">
    <property type="entry name" value="HTTM_dom"/>
</dbReference>
<proteinExistence type="predicted"/>
<evidence type="ECO:0000256" key="3">
    <source>
        <dbReference type="ARBA" id="ARBA00022989"/>
    </source>
</evidence>
<dbReference type="KEGG" id="ahel:Q31a_26440"/>